<evidence type="ECO:0000256" key="6">
    <source>
        <dbReference type="ARBA" id="ARBA00022837"/>
    </source>
</evidence>
<sequence>MKNNMAHLVVLLLWGMASCAHAIEETRPNVLLIAVDDLNDWIGCMGGHPQAQTPNMDRLAKLGVLFTNAHCQSPVCNPSRASMMSGLYPETTGIYFLNPPPKESPVLQKTVMMPQRFETEGYFVSGAGKLFHNGGKQNETYVPNYGGSFGGFGPFPKKKLSSFPGVKLWDWGAFPERDDQMPDHKVADWAVGQLKQEFDRPFFLAVGFVTPHVPQYTPQKWIDLYPLEDLQCPEIREDDLEDISQYAINLTSLNHVAPTHAWVEENDQWKPLVQTYLACVSFMDAQVGRVLDALEKSPYADNTLIVFFSDHGFHLGEKEHWAKRTIWQDGAGVPLIVAGPGVASGAMCDKPVQLLDIYPTLLAAGGLAPNPLHEGHSLKPLLNNPAADWPHVARSSFGPGNVAIVSEGFRYIRYNDGSEELYDRKKDPHEWNNQSNAPERKAVIEWHRNQLPADYHPVLGKSSTGHKAFKASEERKSK</sequence>
<evidence type="ECO:0000313" key="10">
    <source>
        <dbReference type="EMBL" id="VGO13276.1"/>
    </source>
</evidence>
<feature type="domain" description="Sulfatase N-terminal" evidence="9">
    <location>
        <begin position="28"/>
        <end position="366"/>
    </location>
</feature>
<evidence type="ECO:0000256" key="5">
    <source>
        <dbReference type="ARBA" id="ARBA00022801"/>
    </source>
</evidence>
<evidence type="ECO:0000256" key="3">
    <source>
        <dbReference type="ARBA" id="ARBA00022723"/>
    </source>
</evidence>
<name>A0A6C2U1L6_PONDE</name>
<protein>
    <submittedName>
        <fullName evidence="10">Choline-sulfatase</fullName>
    </submittedName>
</protein>
<evidence type="ECO:0000256" key="7">
    <source>
        <dbReference type="SAM" id="MobiDB-lite"/>
    </source>
</evidence>
<dbReference type="InterPro" id="IPR035874">
    <property type="entry name" value="IDS"/>
</dbReference>
<evidence type="ECO:0000256" key="4">
    <source>
        <dbReference type="ARBA" id="ARBA00022729"/>
    </source>
</evidence>
<dbReference type="InterPro" id="IPR017850">
    <property type="entry name" value="Alkaline_phosphatase_core_sf"/>
</dbReference>
<dbReference type="Proteomes" id="UP000366872">
    <property type="component" value="Unassembled WGS sequence"/>
</dbReference>
<evidence type="ECO:0000256" key="2">
    <source>
        <dbReference type="ARBA" id="ARBA00008779"/>
    </source>
</evidence>
<evidence type="ECO:0000256" key="1">
    <source>
        <dbReference type="ARBA" id="ARBA00001913"/>
    </source>
</evidence>
<dbReference type="Gene3D" id="3.40.720.10">
    <property type="entry name" value="Alkaline Phosphatase, subunit A"/>
    <property type="match status" value="1"/>
</dbReference>
<comment type="similarity">
    <text evidence="2">Belongs to the sulfatase family.</text>
</comment>
<keyword evidence="3" id="KW-0479">Metal-binding</keyword>
<dbReference type="PANTHER" id="PTHR45953:SF1">
    <property type="entry name" value="IDURONATE 2-SULFATASE"/>
    <property type="match status" value="1"/>
</dbReference>
<feature type="region of interest" description="Disordered" evidence="7">
    <location>
        <begin position="455"/>
        <end position="478"/>
    </location>
</feature>
<evidence type="ECO:0000259" key="9">
    <source>
        <dbReference type="Pfam" id="PF00884"/>
    </source>
</evidence>
<keyword evidence="11" id="KW-1185">Reference proteome</keyword>
<dbReference type="GO" id="GO:0004423">
    <property type="term" value="F:iduronate-2-sulfatase activity"/>
    <property type="evidence" value="ECO:0007669"/>
    <property type="project" value="InterPro"/>
</dbReference>
<accession>A0A6C2U1L6</accession>
<dbReference type="SUPFAM" id="SSF53649">
    <property type="entry name" value="Alkaline phosphatase-like"/>
    <property type="match status" value="1"/>
</dbReference>
<comment type="cofactor">
    <cofactor evidence="1">
        <name>Ca(2+)</name>
        <dbReference type="ChEBI" id="CHEBI:29108"/>
    </cofactor>
</comment>
<feature type="chain" id="PRO_5028998762" evidence="8">
    <location>
        <begin position="23"/>
        <end position="478"/>
    </location>
</feature>
<dbReference type="GO" id="GO:0005737">
    <property type="term" value="C:cytoplasm"/>
    <property type="evidence" value="ECO:0007669"/>
    <property type="project" value="TreeGrafter"/>
</dbReference>
<dbReference type="EMBL" id="CAAHFG010000001">
    <property type="protein sequence ID" value="VGO13276.1"/>
    <property type="molecule type" value="Genomic_DNA"/>
</dbReference>
<dbReference type="GO" id="GO:0046872">
    <property type="term" value="F:metal ion binding"/>
    <property type="evidence" value="ECO:0007669"/>
    <property type="project" value="UniProtKB-KW"/>
</dbReference>
<reference evidence="10 11" key="1">
    <citation type="submission" date="2019-04" db="EMBL/GenBank/DDBJ databases">
        <authorList>
            <person name="Van Vliet M D."/>
        </authorList>
    </citation>
    <scope>NUCLEOTIDE SEQUENCE [LARGE SCALE GENOMIC DNA]</scope>
    <source>
        <strain evidence="10 11">F1</strain>
    </source>
</reference>
<dbReference type="PANTHER" id="PTHR45953">
    <property type="entry name" value="IDURONATE 2-SULFATASE"/>
    <property type="match status" value="1"/>
</dbReference>
<dbReference type="PROSITE" id="PS51257">
    <property type="entry name" value="PROKAR_LIPOPROTEIN"/>
    <property type="match status" value="1"/>
</dbReference>
<gene>
    <name evidence="10" type="primary">betC_27</name>
    <name evidence="10" type="ORF">PDESU_01832</name>
</gene>
<dbReference type="Pfam" id="PF00884">
    <property type="entry name" value="Sulfatase"/>
    <property type="match status" value="1"/>
</dbReference>
<evidence type="ECO:0000256" key="8">
    <source>
        <dbReference type="SAM" id="SignalP"/>
    </source>
</evidence>
<evidence type="ECO:0000313" key="11">
    <source>
        <dbReference type="Proteomes" id="UP000366872"/>
    </source>
</evidence>
<dbReference type="AlphaFoldDB" id="A0A6C2U1L6"/>
<feature type="signal peptide" evidence="8">
    <location>
        <begin position="1"/>
        <end position="22"/>
    </location>
</feature>
<keyword evidence="4 8" id="KW-0732">Signal</keyword>
<dbReference type="RefSeq" id="WP_222847119.1">
    <property type="nucleotide sequence ID" value="NZ_CAAHFG010000001.1"/>
</dbReference>
<keyword evidence="5" id="KW-0378">Hydrolase</keyword>
<dbReference type="InterPro" id="IPR000917">
    <property type="entry name" value="Sulfatase_N"/>
</dbReference>
<dbReference type="CDD" id="cd16030">
    <property type="entry name" value="iduronate-2-sulfatase"/>
    <property type="match status" value="1"/>
</dbReference>
<organism evidence="10 11">
    <name type="scientific">Pontiella desulfatans</name>
    <dbReference type="NCBI Taxonomy" id="2750659"/>
    <lineage>
        <taxon>Bacteria</taxon>
        <taxon>Pseudomonadati</taxon>
        <taxon>Kiritimatiellota</taxon>
        <taxon>Kiritimatiellia</taxon>
        <taxon>Kiritimatiellales</taxon>
        <taxon>Pontiellaceae</taxon>
        <taxon>Pontiella</taxon>
    </lineage>
</organism>
<proteinExistence type="inferred from homology"/>
<keyword evidence="6" id="KW-0106">Calcium</keyword>